<organism evidence="3 4">
    <name type="scientific">Clathrus columnatus</name>
    <dbReference type="NCBI Taxonomy" id="1419009"/>
    <lineage>
        <taxon>Eukaryota</taxon>
        <taxon>Fungi</taxon>
        <taxon>Dikarya</taxon>
        <taxon>Basidiomycota</taxon>
        <taxon>Agaricomycotina</taxon>
        <taxon>Agaricomycetes</taxon>
        <taxon>Phallomycetidae</taxon>
        <taxon>Phallales</taxon>
        <taxon>Clathraceae</taxon>
        <taxon>Clathrus</taxon>
    </lineage>
</organism>
<dbReference type="AlphaFoldDB" id="A0AAV5A2L8"/>
<comment type="caution">
    <text evidence="3">The sequence shown here is derived from an EMBL/GenBank/DDBJ whole genome shotgun (WGS) entry which is preliminary data.</text>
</comment>
<sequence length="153" mass="17263">MPLFRHHPFRSIGYVAFSLTSSSVAILALSSLAIMIVAHHTRQGQIMTQTQEEMLLIGAFGLFWLCKRICDPYRNDEEMINDLLIFSAFLVILRAYRARDQPEQSNASVTGRSSGTRDRASIAGVGSGRRPEWPCRKDSALCIIEEWIDSPYI</sequence>
<dbReference type="Proteomes" id="UP001050691">
    <property type="component" value="Unassembled WGS sequence"/>
</dbReference>
<keyword evidence="2" id="KW-0472">Membrane</keyword>
<keyword evidence="4" id="KW-1185">Reference proteome</keyword>
<keyword evidence="2" id="KW-0812">Transmembrane</keyword>
<dbReference type="EMBL" id="BPWL01000002">
    <property type="protein sequence ID" value="GJJ07463.1"/>
    <property type="molecule type" value="Genomic_DNA"/>
</dbReference>
<feature type="region of interest" description="Disordered" evidence="1">
    <location>
        <begin position="104"/>
        <end position="133"/>
    </location>
</feature>
<gene>
    <name evidence="3" type="ORF">Clacol_001665</name>
</gene>
<feature type="compositionally biased region" description="Polar residues" evidence="1">
    <location>
        <begin position="104"/>
        <end position="114"/>
    </location>
</feature>
<evidence type="ECO:0000313" key="4">
    <source>
        <dbReference type="Proteomes" id="UP001050691"/>
    </source>
</evidence>
<reference evidence="3" key="1">
    <citation type="submission" date="2021-10" db="EMBL/GenBank/DDBJ databases">
        <title>De novo Genome Assembly of Clathrus columnatus (Basidiomycota, Fungi) Using Illumina and Nanopore Sequence Data.</title>
        <authorList>
            <person name="Ogiso-Tanaka E."/>
            <person name="Itagaki H."/>
            <person name="Hosoya T."/>
            <person name="Hosaka K."/>
        </authorList>
    </citation>
    <scope>NUCLEOTIDE SEQUENCE</scope>
    <source>
        <strain evidence="3">MO-923</strain>
    </source>
</reference>
<evidence type="ECO:0000256" key="1">
    <source>
        <dbReference type="SAM" id="MobiDB-lite"/>
    </source>
</evidence>
<evidence type="ECO:0000313" key="3">
    <source>
        <dbReference type="EMBL" id="GJJ07463.1"/>
    </source>
</evidence>
<keyword evidence="2" id="KW-1133">Transmembrane helix</keyword>
<proteinExistence type="predicted"/>
<accession>A0AAV5A2L8</accession>
<evidence type="ECO:0000256" key="2">
    <source>
        <dbReference type="SAM" id="Phobius"/>
    </source>
</evidence>
<protein>
    <submittedName>
        <fullName evidence="3">Uncharacterized protein</fullName>
    </submittedName>
</protein>
<feature type="transmembrane region" description="Helical" evidence="2">
    <location>
        <begin position="12"/>
        <end position="38"/>
    </location>
</feature>
<name>A0AAV5A2L8_9AGAM</name>